<dbReference type="Proteomes" id="UP000182589">
    <property type="component" value="Unassembled WGS sequence"/>
</dbReference>
<evidence type="ECO:0000256" key="1">
    <source>
        <dbReference type="SAM" id="Phobius"/>
    </source>
</evidence>
<gene>
    <name evidence="2" type="ORF">SAMN04489725_10260</name>
</gene>
<accession>A0A1H2QX51</accession>
<keyword evidence="1" id="KW-0812">Transmembrane</keyword>
<feature type="transmembrane region" description="Helical" evidence="1">
    <location>
        <begin position="12"/>
        <end position="29"/>
    </location>
</feature>
<protein>
    <submittedName>
        <fullName evidence="2">Uncharacterized protein</fullName>
    </submittedName>
</protein>
<proteinExistence type="predicted"/>
<dbReference type="EMBL" id="FNOJ01000002">
    <property type="protein sequence ID" value="SDW11029.1"/>
    <property type="molecule type" value="Genomic_DNA"/>
</dbReference>
<sequence length="32" mass="3505">MEVMNGNLDPIVAILTCFVLAIGLVAWTSKRE</sequence>
<dbReference type="AlphaFoldDB" id="A0A1H2QX51"/>
<keyword evidence="1" id="KW-1133">Transmembrane helix</keyword>
<keyword evidence="3" id="KW-1185">Reference proteome</keyword>
<name>A0A1H2QX51_9BACL</name>
<keyword evidence="1" id="KW-0472">Membrane</keyword>
<evidence type="ECO:0000313" key="3">
    <source>
        <dbReference type="Proteomes" id="UP000182589"/>
    </source>
</evidence>
<reference evidence="3" key="1">
    <citation type="submission" date="2016-10" db="EMBL/GenBank/DDBJ databases">
        <authorList>
            <person name="Varghese N."/>
        </authorList>
    </citation>
    <scope>NUCLEOTIDE SEQUENCE [LARGE SCALE GENOMIC DNA]</scope>
    <source>
        <strain evidence="3">DSM 12489</strain>
    </source>
</reference>
<evidence type="ECO:0000313" key="2">
    <source>
        <dbReference type="EMBL" id="SDW11029.1"/>
    </source>
</evidence>
<organism evidence="2 3">
    <name type="scientific">Alicyclobacillus hesperidum</name>
    <dbReference type="NCBI Taxonomy" id="89784"/>
    <lineage>
        <taxon>Bacteria</taxon>
        <taxon>Bacillati</taxon>
        <taxon>Bacillota</taxon>
        <taxon>Bacilli</taxon>
        <taxon>Bacillales</taxon>
        <taxon>Alicyclobacillaceae</taxon>
        <taxon>Alicyclobacillus</taxon>
    </lineage>
</organism>